<proteinExistence type="predicted"/>
<dbReference type="EMBL" id="KN818282">
    <property type="protein sequence ID" value="KIL61602.1"/>
    <property type="molecule type" value="Genomic_DNA"/>
</dbReference>
<dbReference type="Proteomes" id="UP000054549">
    <property type="component" value="Unassembled WGS sequence"/>
</dbReference>
<organism evidence="1 2">
    <name type="scientific">Amanita muscaria (strain Koide BX008)</name>
    <dbReference type="NCBI Taxonomy" id="946122"/>
    <lineage>
        <taxon>Eukaryota</taxon>
        <taxon>Fungi</taxon>
        <taxon>Dikarya</taxon>
        <taxon>Basidiomycota</taxon>
        <taxon>Agaricomycotina</taxon>
        <taxon>Agaricomycetes</taxon>
        <taxon>Agaricomycetidae</taxon>
        <taxon>Agaricales</taxon>
        <taxon>Pluteineae</taxon>
        <taxon>Amanitaceae</taxon>
        <taxon>Amanita</taxon>
    </lineage>
</organism>
<sequence>MERASVAGTLEREQRWASKVSWEAERLTLMGLARGFRVVDWFSFVQIIRTQMKQDHKLAAGGEKTRSTHTTDAKLQHFSDKALVLPVSFNLYMNDNPKYDVPRRRV</sequence>
<dbReference type="HOGENOM" id="CLU_2222578_0_0_1"/>
<keyword evidence="2" id="KW-1185">Reference proteome</keyword>
<dbReference type="InParanoid" id="A0A0C2WJA7"/>
<evidence type="ECO:0000313" key="1">
    <source>
        <dbReference type="EMBL" id="KIL61602.1"/>
    </source>
</evidence>
<protein>
    <submittedName>
        <fullName evidence="1">Uncharacterized protein</fullName>
    </submittedName>
</protein>
<evidence type="ECO:0000313" key="2">
    <source>
        <dbReference type="Proteomes" id="UP000054549"/>
    </source>
</evidence>
<reference evidence="1 2" key="1">
    <citation type="submission" date="2014-04" db="EMBL/GenBank/DDBJ databases">
        <title>Evolutionary Origins and Diversification of the Mycorrhizal Mutualists.</title>
        <authorList>
            <consortium name="DOE Joint Genome Institute"/>
            <consortium name="Mycorrhizal Genomics Consortium"/>
            <person name="Kohler A."/>
            <person name="Kuo A."/>
            <person name="Nagy L.G."/>
            <person name="Floudas D."/>
            <person name="Copeland A."/>
            <person name="Barry K.W."/>
            <person name="Cichocki N."/>
            <person name="Veneault-Fourrey C."/>
            <person name="LaButti K."/>
            <person name="Lindquist E.A."/>
            <person name="Lipzen A."/>
            <person name="Lundell T."/>
            <person name="Morin E."/>
            <person name="Murat C."/>
            <person name="Riley R."/>
            <person name="Ohm R."/>
            <person name="Sun H."/>
            <person name="Tunlid A."/>
            <person name="Henrissat B."/>
            <person name="Grigoriev I.V."/>
            <person name="Hibbett D.S."/>
            <person name="Martin F."/>
        </authorList>
    </citation>
    <scope>NUCLEOTIDE SEQUENCE [LARGE SCALE GENOMIC DNA]</scope>
    <source>
        <strain evidence="1 2">Koide BX008</strain>
    </source>
</reference>
<dbReference type="AlphaFoldDB" id="A0A0C2WJA7"/>
<gene>
    <name evidence="1" type="ORF">M378DRAFT_166715</name>
</gene>
<name>A0A0C2WJA7_AMAMK</name>
<accession>A0A0C2WJA7</accession>